<protein>
    <submittedName>
        <fullName evidence="2">Uncharacterized protein</fullName>
    </submittedName>
</protein>
<reference evidence="2" key="1">
    <citation type="submission" date="2021-01" db="EMBL/GenBank/DDBJ databases">
        <authorList>
            <person name="Corre E."/>
            <person name="Pelletier E."/>
            <person name="Niang G."/>
            <person name="Scheremetjew M."/>
            <person name="Finn R."/>
            <person name="Kale V."/>
            <person name="Holt S."/>
            <person name="Cochrane G."/>
            <person name="Meng A."/>
            <person name="Brown T."/>
            <person name="Cohen L."/>
        </authorList>
    </citation>
    <scope>NUCLEOTIDE SEQUENCE</scope>
    <source>
        <strain evidence="2">Isolate 1302-5</strain>
    </source>
</reference>
<proteinExistence type="predicted"/>
<feature type="compositionally biased region" description="Basic residues" evidence="1">
    <location>
        <begin position="56"/>
        <end position="65"/>
    </location>
</feature>
<organism evidence="2">
    <name type="scientific">Odontella aurita</name>
    <dbReference type="NCBI Taxonomy" id="265563"/>
    <lineage>
        <taxon>Eukaryota</taxon>
        <taxon>Sar</taxon>
        <taxon>Stramenopiles</taxon>
        <taxon>Ochrophyta</taxon>
        <taxon>Bacillariophyta</taxon>
        <taxon>Mediophyceae</taxon>
        <taxon>Biddulphiophycidae</taxon>
        <taxon>Eupodiscales</taxon>
        <taxon>Odontellaceae</taxon>
        <taxon>Odontella</taxon>
    </lineage>
</organism>
<name>A0A7S4MTW0_9STRA</name>
<feature type="compositionally biased region" description="Low complexity" evidence="1">
    <location>
        <begin position="37"/>
        <end position="51"/>
    </location>
</feature>
<accession>A0A7S4MTW0</accession>
<sequence>MATRDKLKIAARIAERKRRWVKKRLRRRCFRGRISDNESSSSNSYINSRSIDLSTRHRSPSRRHLQANTDSRVSPSDIAIIKEKLGNYRHHGTGNLLARRAPGMPEGVAVRKLAAIIRTGALGESASDSTPKLKTEVGGAGSFWTHRLRHAGGYGWTGLILSVDVDSSRPLPVEQVCWFLVEDDKELEMLRSILLMEAGVWESVRDRCIAVAQLAQFVNNTT</sequence>
<dbReference type="AlphaFoldDB" id="A0A7S4MTW0"/>
<feature type="region of interest" description="Disordered" evidence="1">
    <location>
        <begin position="34"/>
        <end position="73"/>
    </location>
</feature>
<evidence type="ECO:0000256" key="1">
    <source>
        <dbReference type="SAM" id="MobiDB-lite"/>
    </source>
</evidence>
<evidence type="ECO:0000313" key="2">
    <source>
        <dbReference type="EMBL" id="CAE2242847.1"/>
    </source>
</evidence>
<gene>
    <name evidence="2" type="ORF">OAUR00152_LOCUS16938</name>
</gene>
<dbReference type="EMBL" id="HBKQ01024795">
    <property type="protein sequence ID" value="CAE2242847.1"/>
    <property type="molecule type" value="Transcribed_RNA"/>
</dbReference>